<evidence type="ECO:0000313" key="2">
    <source>
        <dbReference type="EMBL" id="BES92508.1"/>
    </source>
</evidence>
<sequence length="74" mass="8872">MKGNQVSHTESRRRVSDVSGRSHKYRLVGYNRHQFNPAIPVCSFNLKPLRSNVTFRWYNKLHYKLHSSDEKHQF</sequence>
<evidence type="ECO:0000256" key="1">
    <source>
        <dbReference type="SAM" id="MobiDB-lite"/>
    </source>
</evidence>
<reference evidence="2 3" key="1">
    <citation type="submission" date="2023-09" db="EMBL/GenBank/DDBJ databases">
        <title>Nesidiocoris tenuis whole genome shotgun sequence.</title>
        <authorList>
            <person name="Shibata T."/>
            <person name="Shimoda M."/>
            <person name="Kobayashi T."/>
            <person name="Uehara T."/>
        </authorList>
    </citation>
    <scope>NUCLEOTIDE SEQUENCE [LARGE SCALE GENOMIC DNA]</scope>
    <source>
        <strain evidence="2 3">Japan</strain>
    </source>
</reference>
<protein>
    <submittedName>
        <fullName evidence="2">Uncharacterized protein</fullName>
    </submittedName>
</protein>
<proteinExistence type="predicted"/>
<keyword evidence="3" id="KW-1185">Reference proteome</keyword>
<evidence type="ECO:0000313" key="3">
    <source>
        <dbReference type="Proteomes" id="UP001307889"/>
    </source>
</evidence>
<dbReference type="EMBL" id="AP028911">
    <property type="protein sequence ID" value="BES92508.1"/>
    <property type="molecule type" value="Genomic_DNA"/>
</dbReference>
<dbReference type="Proteomes" id="UP001307889">
    <property type="component" value="Chromosome 3"/>
</dbReference>
<accession>A0ABN7AKC5</accession>
<gene>
    <name evidence="2" type="ORF">NTJ_05317</name>
</gene>
<feature type="region of interest" description="Disordered" evidence="1">
    <location>
        <begin position="1"/>
        <end position="20"/>
    </location>
</feature>
<name>A0ABN7AKC5_9HEMI</name>
<organism evidence="2 3">
    <name type="scientific">Nesidiocoris tenuis</name>
    <dbReference type="NCBI Taxonomy" id="355587"/>
    <lineage>
        <taxon>Eukaryota</taxon>
        <taxon>Metazoa</taxon>
        <taxon>Ecdysozoa</taxon>
        <taxon>Arthropoda</taxon>
        <taxon>Hexapoda</taxon>
        <taxon>Insecta</taxon>
        <taxon>Pterygota</taxon>
        <taxon>Neoptera</taxon>
        <taxon>Paraneoptera</taxon>
        <taxon>Hemiptera</taxon>
        <taxon>Heteroptera</taxon>
        <taxon>Panheteroptera</taxon>
        <taxon>Cimicomorpha</taxon>
        <taxon>Miridae</taxon>
        <taxon>Dicyphina</taxon>
        <taxon>Nesidiocoris</taxon>
    </lineage>
</organism>